<dbReference type="WBParaSite" id="ASIM_0001849201-mRNA-1">
    <property type="protein sequence ID" value="ASIM_0001849201-mRNA-1"/>
    <property type="gene ID" value="ASIM_0001849201"/>
</dbReference>
<evidence type="ECO:0000256" key="1">
    <source>
        <dbReference type="SAM" id="SignalP"/>
    </source>
</evidence>
<accession>A0A0M3KBZ5</accession>
<reference evidence="4" key="1">
    <citation type="submission" date="2017-02" db="UniProtKB">
        <authorList>
            <consortium name="WormBaseParasite"/>
        </authorList>
    </citation>
    <scope>IDENTIFICATION</scope>
</reference>
<sequence>MRTSLRLIVALVLLHVCVSFAYSIPDSRERIKRQYGGYYGGGYYPGYYGGGGYGYGRYLPTYYNYGGGYNNNYGGTNIGSINTKNIDLAG</sequence>
<dbReference type="AlphaFoldDB" id="A0A0M3KBZ5"/>
<organism evidence="4">
    <name type="scientific">Anisakis simplex</name>
    <name type="common">Herring worm</name>
    <dbReference type="NCBI Taxonomy" id="6269"/>
    <lineage>
        <taxon>Eukaryota</taxon>
        <taxon>Metazoa</taxon>
        <taxon>Ecdysozoa</taxon>
        <taxon>Nematoda</taxon>
        <taxon>Chromadorea</taxon>
        <taxon>Rhabditida</taxon>
        <taxon>Spirurina</taxon>
        <taxon>Ascaridomorpha</taxon>
        <taxon>Ascaridoidea</taxon>
        <taxon>Anisakidae</taxon>
        <taxon>Anisakis</taxon>
        <taxon>Anisakis simplex complex</taxon>
    </lineage>
</organism>
<gene>
    <name evidence="2" type="ORF">ASIM_LOCUS17893</name>
</gene>
<feature type="signal peptide" evidence="1">
    <location>
        <begin position="1"/>
        <end position="21"/>
    </location>
</feature>
<proteinExistence type="predicted"/>
<protein>
    <submittedName>
        <fullName evidence="2 4">Uncharacterized protein</fullName>
    </submittedName>
</protein>
<keyword evidence="3" id="KW-1185">Reference proteome</keyword>
<reference evidence="2 3" key="2">
    <citation type="submission" date="2018-11" db="EMBL/GenBank/DDBJ databases">
        <authorList>
            <consortium name="Pathogen Informatics"/>
        </authorList>
    </citation>
    <scope>NUCLEOTIDE SEQUENCE [LARGE SCALE GENOMIC DNA]</scope>
</reference>
<keyword evidence="1" id="KW-0732">Signal</keyword>
<dbReference type="Proteomes" id="UP000267096">
    <property type="component" value="Unassembled WGS sequence"/>
</dbReference>
<evidence type="ECO:0000313" key="4">
    <source>
        <dbReference type="WBParaSite" id="ASIM_0001849201-mRNA-1"/>
    </source>
</evidence>
<dbReference type="EMBL" id="UYRR01034722">
    <property type="protein sequence ID" value="VDK61985.1"/>
    <property type="molecule type" value="Genomic_DNA"/>
</dbReference>
<feature type="chain" id="PRO_5043121492" evidence="1">
    <location>
        <begin position="22"/>
        <end position="90"/>
    </location>
</feature>
<name>A0A0M3KBZ5_ANISI</name>
<evidence type="ECO:0000313" key="2">
    <source>
        <dbReference type="EMBL" id="VDK61985.1"/>
    </source>
</evidence>
<evidence type="ECO:0000313" key="3">
    <source>
        <dbReference type="Proteomes" id="UP000267096"/>
    </source>
</evidence>